<evidence type="ECO:0000313" key="3">
    <source>
        <dbReference type="Proteomes" id="UP001222325"/>
    </source>
</evidence>
<sequence length="116" mass="12707">MRQNGQLPGCQLARFANVLLFFCSLGGSTATDSNLGIQRYSNAVLTITMAAGRSPSFIKMCTPDCAYTKLRAVLSPERGNDLVYLLWFTSHGFFSLAGIYHNPPKNKSLDPSLHCC</sequence>
<proteinExistence type="predicted"/>
<organism evidence="2 3">
    <name type="scientific">Mycena belliarum</name>
    <dbReference type="NCBI Taxonomy" id="1033014"/>
    <lineage>
        <taxon>Eukaryota</taxon>
        <taxon>Fungi</taxon>
        <taxon>Dikarya</taxon>
        <taxon>Basidiomycota</taxon>
        <taxon>Agaricomycotina</taxon>
        <taxon>Agaricomycetes</taxon>
        <taxon>Agaricomycetidae</taxon>
        <taxon>Agaricales</taxon>
        <taxon>Marasmiineae</taxon>
        <taxon>Mycenaceae</taxon>
        <taxon>Mycena</taxon>
    </lineage>
</organism>
<dbReference type="AlphaFoldDB" id="A0AAD6XVN2"/>
<name>A0AAD6XVN2_9AGAR</name>
<protein>
    <recommendedName>
        <fullName evidence="4">Secreted protein</fullName>
    </recommendedName>
</protein>
<keyword evidence="3" id="KW-1185">Reference proteome</keyword>
<gene>
    <name evidence="2" type="ORF">B0H15DRAFT_337515</name>
</gene>
<reference evidence="2" key="1">
    <citation type="submission" date="2023-03" db="EMBL/GenBank/DDBJ databases">
        <title>Massive genome expansion in bonnet fungi (Mycena s.s.) driven by repeated elements and novel gene families across ecological guilds.</title>
        <authorList>
            <consortium name="Lawrence Berkeley National Laboratory"/>
            <person name="Harder C.B."/>
            <person name="Miyauchi S."/>
            <person name="Viragh M."/>
            <person name="Kuo A."/>
            <person name="Thoen E."/>
            <person name="Andreopoulos B."/>
            <person name="Lu D."/>
            <person name="Skrede I."/>
            <person name="Drula E."/>
            <person name="Henrissat B."/>
            <person name="Morin E."/>
            <person name="Kohler A."/>
            <person name="Barry K."/>
            <person name="LaButti K."/>
            <person name="Morin E."/>
            <person name="Salamov A."/>
            <person name="Lipzen A."/>
            <person name="Mereny Z."/>
            <person name="Hegedus B."/>
            <person name="Baldrian P."/>
            <person name="Stursova M."/>
            <person name="Weitz H."/>
            <person name="Taylor A."/>
            <person name="Grigoriev I.V."/>
            <person name="Nagy L.G."/>
            <person name="Martin F."/>
            <person name="Kauserud H."/>
        </authorList>
    </citation>
    <scope>NUCLEOTIDE SEQUENCE</scope>
    <source>
        <strain evidence="2">CBHHK173m</strain>
    </source>
</reference>
<dbReference type="EMBL" id="JARJCN010000003">
    <property type="protein sequence ID" value="KAJ7102544.1"/>
    <property type="molecule type" value="Genomic_DNA"/>
</dbReference>
<accession>A0AAD6XVN2</accession>
<dbReference type="Proteomes" id="UP001222325">
    <property type="component" value="Unassembled WGS sequence"/>
</dbReference>
<evidence type="ECO:0008006" key="4">
    <source>
        <dbReference type="Google" id="ProtNLM"/>
    </source>
</evidence>
<comment type="caution">
    <text evidence="2">The sequence shown here is derived from an EMBL/GenBank/DDBJ whole genome shotgun (WGS) entry which is preliminary data.</text>
</comment>
<evidence type="ECO:0000256" key="1">
    <source>
        <dbReference type="SAM" id="SignalP"/>
    </source>
</evidence>
<feature type="signal peptide" evidence="1">
    <location>
        <begin position="1"/>
        <end position="30"/>
    </location>
</feature>
<keyword evidence="1" id="KW-0732">Signal</keyword>
<evidence type="ECO:0000313" key="2">
    <source>
        <dbReference type="EMBL" id="KAJ7102544.1"/>
    </source>
</evidence>
<feature type="chain" id="PRO_5042233140" description="Secreted protein" evidence="1">
    <location>
        <begin position="31"/>
        <end position="116"/>
    </location>
</feature>